<dbReference type="Pfam" id="PF00441">
    <property type="entry name" value="Acyl-CoA_dh_1"/>
    <property type="match status" value="1"/>
</dbReference>
<evidence type="ECO:0000313" key="8">
    <source>
        <dbReference type="EMBL" id="TYQ06757.1"/>
    </source>
</evidence>
<evidence type="ECO:0000259" key="6">
    <source>
        <dbReference type="Pfam" id="PF00441"/>
    </source>
</evidence>
<dbReference type="InterPro" id="IPR036250">
    <property type="entry name" value="AcylCo_DH-like_C"/>
</dbReference>
<keyword evidence="4" id="KW-0274">FAD</keyword>
<dbReference type="Gene3D" id="1.20.140.10">
    <property type="entry name" value="Butyryl-CoA Dehydrogenase, subunit A, domain 3"/>
    <property type="match status" value="1"/>
</dbReference>
<sequence>MKLVANQDQLDLQAMSAAVLAKQCPISVVRELAEPMSESSPDKLMTALAEVGVLGLAIDEEYGGGGASLYELGVFFREAGRVLCPSIVYSTLQFGIAVGRLATSEQRRRYLPALAEGRLRAGVAAWNPGDAGDIRPTLTATPAPGGWLLNGTLPFAVNASMSDVVLVTARTSVFAEPERLICAFVEPTAEGWNAVPLSNMSGERLSRVELVDVFASDAAVSLGGSGNGLSADDLRWVANAAVALQCMEMAGGGAAVLDRTVDYIAQREQFGRPIGSFQAAQHIVADMHIALEGARLAAAHAVWWVARGESATRAVAIAKMQCNEAYKRATLDAHQLHGGMGYVLETDLHLWSERAKVTEIRYGTADIAAGWLQKELNLA</sequence>
<dbReference type="EMBL" id="VNIQ01000002">
    <property type="protein sequence ID" value="TYQ06757.1"/>
    <property type="molecule type" value="Genomic_DNA"/>
</dbReference>
<dbReference type="InterPro" id="IPR009075">
    <property type="entry name" value="AcylCo_DH/oxidase_C"/>
</dbReference>
<reference evidence="8" key="1">
    <citation type="submission" date="2019-07" db="EMBL/GenBank/DDBJ databases">
        <title>Genomic Encyclopedia of Type Strains, Phase IV (KMG-IV): sequencing the most valuable type-strain genomes for metagenomic binning, comparative biology and taxonomic classification.</title>
        <authorList>
            <person name="Goeker M."/>
        </authorList>
    </citation>
    <scope>NUCLEOTIDE SEQUENCE</scope>
    <source>
        <strain evidence="8">DSM 44596</strain>
    </source>
</reference>
<dbReference type="CDD" id="cd00567">
    <property type="entry name" value="ACAD"/>
    <property type="match status" value="1"/>
</dbReference>
<dbReference type="SUPFAM" id="SSF47203">
    <property type="entry name" value="Acyl-CoA dehydrogenase C-terminal domain-like"/>
    <property type="match status" value="1"/>
</dbReference>
<dbReference type="Pfam" id="PF02771">
    <property type="entry name" value="Acyl-CoA_dh_N"/>
    <property type="match status" value="1"/>
</dbReference>
<dbReference type="InterPro" id="IPR037069">
    <property type="entry name" value="AcylCoA_DH/ox_N_sf"/>
</dbReference>
<dbReference type="GO" id="GO:0050660">
    <property type="term" value="F:flavin adenine dinucleotide binding"/>
    <property type="evidence" value="ECO:0007669"/>
    <property type="project" value="InterPro"/>
</dbReference>
<organism evidence="8">
    <name type="scientific">Nocardia globerula</name>
    <dbReference type="NCBI Taxonomy" id="1818"/>
    <lineage>
        <taxon>Bacteria</taxon>
        <taxon>Bacillati</taxon>
        <taxon>Actinomycetota</taxon>
        <taxon>Actinomycetes</taxon>
        <taxon>Mycobacteriales</taxon>
        <taxon>Nocardiaceae</taxon>
        <taxon>Nocardia</taxon>
    </lineage>
</organism>
<accession>A0A652YUG1</accession>
<dbReference type="AlphaFoldDB" id="A0A652YUG1"/>
<gene>
    <name evidence="8" type="ORF">FNL38_102901</name>
</gene>
<evidence type="ECO:0000256" key="4">
    <source>
        <dbReference type="ARBA" id="ARBA00022827"/>
    </source>
</evidence>
<protein>
    <submittedName>
        <fullName evidence="8">Alkylation response protein AidB-like acyl-CoA dehydrogenase</fullName>
    </submittedName>
</protein>
<comment type="cofactor">
    <cofactor evidence="1">
        <name>FAD</name>
        <dbReference type="ChEBI" id="CHEBI:57692"/>
    </cofactor>
</comment>
<dbReference type="Gene3D" id="2.40.110.10">
    <property type="entry name" value="Butyryl-CoA Dehydrogenase, subunit A, domain 2"/>
    <property type="match status" value="1"/>
</dbReference>
<dbReference type="GO" id="GO:0003995">
    <property type="term" value="F:acyl-CoA dehydrogenase activity"/>
    <property type="evidence" value="ECO:0007669"/>
    <property type="project" value="TreeGrafter"/>
</dbReference>
<evidence type="ECO:0000256" key="1">
    <source>
        <dbReference type="ARBA" id="ARBA00001974"/>
    </source>
</evidence>
<comment type="similarity">
    <text evidence="2">Belongs to the acyl-CoA dehydrogenase family.</text>
</comment>
<proteinExistence type="inferred from homology"/>
<dbReference type="PANTHER" id="PTHR43884">
    <property type="entry name" value="ACYL-COA DEHYDROGENASE"/>
    <property type="match status" value="1"/>
</dbReference>
<feature type="domain" description="Acyl-CoA dehydrogenase/oxidase C-terminal" evidence="6">
    <location>
        <begin position="244"/>
        <end position="373"/>
    </location>
</feature>
<comment type="caution">
    <text evidence="8">The sequence shown here is derived from an EMBL/GenBank/DDBJ whole genome shotgun (WGS) entry which is preliminary data.</text>
</comment>
<dbReference type="PANTHER" id="PTHR43884:SF20">
    <property type="entry name" value="ACYL-COA DEHYDROGENASE FADE28"/>
    <property type="match status" value="1"/>
</dbReference>
<dbReference type="Gene3D" id="1.10.540.10">
    <property type="entry name" value="Acyl-CoA dehydrogenase/oxidase, N-terminal domain"/>
    <property type="match status" value="1"/>
</dbReference>
<name>A0A652YUG1_NOCGL</name>
<keyword evidence="3" id="KW-0285">Flavoprotein</keyword>
<dbReference type="InterPro" id="IPR046373">
    <property type="entry name" value="Acyl-CoA_Oxase/DH_mid-dom_sf"/>
</dbReference>
<evidence type="ECO:0000256" key="3">
    <source>
        <dbReference type="ARBA" id="ARBA00022630"/>
    </source>
</evidence>
<dbReference type="InterPro" id="IPR009100">
    <property type="entry name" value="AcylCoA_DH/oxidase_NM_dom_sf"/>
</dbReference>
<evidence type="ECO:0000259" key="7">
    <source>
        <dbReference type="Pfam" id="PF02771"/>
    </source>
</evidence>
<dbReference type="SUPFAM" id="SSF56645">
    <property type="entry name" value="Acyl-CoA dehydrogenase NM domain-like"/>
    <property type="match status" value="1"/>
</dbReference>
<evidence type="ECO:0000256" key="5">
    <source>
        <dbReference type="ARBA" id="ARBA00023002"/>
    </source>
</evidence>
<dbReference type="InterPro" id="IPR013786">
    <property type="entry name" value="AcylCoA_DH/ox_N"/>
</dbReference>
<evidence type="ECO:0000256" key="2">
    <source>
        <dbReference type="ARBA" id="ARBA00009347"/>
    </source>
</evidence>
<keyword evidence="5" id="KW-0560">Oxidoreductase</keyword>
<feature type="domain" description="Acyl-CoA dehydrogenase/oxidase N-terminal" evidence="7">
    <location>
        <begin position="7"/>
        <end position="117"/>
    </location>
</feature>